<dbReference type="Pfam" id="PF18674">
    <property type="entry name" value="TarS_C1"/>
    <property type="match status" value="1"/>
</dbReference>
<feature type="domain" description="TarS C-terminal" evidence="1">
    <location>
        <begin position="3"/>
        <end position="45"/>
    </location>
</feature>
<dbReference type="EMBL" id="UHDK01000001">
    <property type="protein sequence ID" value="SUM34955.1"/>
    <property type="molecule type" value="Genomic_DNA"/>
</dbReference>
<dbReference type="InterPro" id="IPR041038">
    <property type="entry name" value="TarS_C1"/>
</dbReference>
<name>A0A380FLY5_STAGA</name>
<dbReference type="GO" id="GO:0016740">
    <property type="term" value="F:transferase activity"/>
    <property type="evidence" value="ECO:0007669"/>
    <property type="project" value="UniProtKB-KW"/>
</dbReference>
<gene>
    <name evidence="2" type="ORF">NCTC12195_04483</name>
</gene>
<proteinExistence type="predicted"/>
<accession>A0A380FLY5</accession>
<dbReference type="Proteomes" id="UP000255277">
    <property type="component" value="Unassembled WGS sequence"/>
</dbReference>
<evidence type="ECO:0000259" key="1">
    <source>
        <dbReference type="Pfam" id="PF18674"/>
    </source>
</evidence>
<organism evidence="2 3">
    <name type="scientific">Staphylococcus gallinarum</name>
    <dbReference type="NCBI Taxonomy" id="1293"/>
    <lineage>
        <taxon>Bacteria</taxon>
        <taxon>Bacillati</taxon>
        <taxon>Bacillota</taxon>
        <taxon>Bacilli</taxon>
        <taxon>Bacillales</taxon>
        <taxon>Staphylococcaceae</taxon>
        <taxon>Staphylococcus</taxon>
    </lineage>
</organism>
<reference evidence="2 3" key="1">
    <citation type="submission" date="2018-06" db="EMBL/GenBank/DDBJ databases">
        <authorList>
            <consortium name="Pathogen Informatics"/>
            <person name="Doyle S."/>
        </authorList>
    </citation>
    <scope>NUCLEOTIDE SEQUENCE [LARGE SCALE GENOMIC DNA]</scope>
    <source>
        <strain evidence="2 3">NCTC12195</strain>
    </source>
</reference>
<evidence type="ECO:0000313" key="2">
    <source>
        <dbReference type="EMBL" id="SUM34955.1"/>
    </source>
</evidence>
<dbReference type="AlphaFoldDB" id="A0A380FLY5"/>
<sequence>MRVDQMTITKRIGNKRAKYRYDKETSTIVKHGERYFRFTPYFTKRLR</sequence>
<evidence type="ECO:0000313" key="3">
    <source>
        <dbReference type="Proteomes" id="UP000255277"/>
    </source>
</evidence>
<protein>
    <submittedName>
        <fullName evidence="2">Glycosyltransferase</fullName>
    </submittedName>
</protein>
<keyword evidence="2" id="KW-0808">Transferase</keyword>